<proteinExistence type="predicted"/>
<dbReference type="VEuPathDB" id="VectorBase:BGLAX_049093"/>
<evidence type="ECO:0000256" key="1">
    <source>
        <dbReference type="SAM" id="MobiDB-lite"/>
    </source>
</evidence>
<name>A0A2C9KW62_BIOGL</name>
<dbReference type="Proteomes" id="UP000076420">
    <property type="component" value="Unassembled WGS sequence"/>
</dbReference>
<feature type="region of interest" description="Disordered" evidence="1">
    <location>
        <begin position="118"/>
        <end position="140"/>
    </location>
</feature>
<organism evidence="2 3">
    <name type="scientific">Biomphalaria glabrata</name>
    <name type="common">Bloodfluke planorb</name>
    <name type="synonym">Freshwater snail</name>
    <dbReference type="NCBI Taxonomy" id="6526"/>
    <lineage>
        <taxon>Eukaryota</taxon>
        <taxon>Metazoa</taxon>
        <taxon>Spiralia</taxon>
        <taxon>Lophotrochozoa</taxon>
        <taxon>Mollusca</taxon>
        <taxon>Gastropoda</taxon>
        <taxon>Heterobranchia</taxon>
        <taxon>Euthyneura</taxon>
        <taxon>Panpulmonata</taxon>
        <taxon>Hygrophila</taxon>
        <taxon>Lymnaeoidea</taxon>
        <taxon>Planorbidae</taxon>
        <taxon>Biomphalaria</taxon>
    </lineage>
</organism>
<feature type="region of interest" description="Disordered" evidence="1">
    <location>
        <begin position="172"/>
        <end position="200"/>
    </location>
</feature>
<evidence type="ECO:0000313" key="3">
    <source>
        <dbReference type="Proteomes" id="UP000076420"/>
    </source>
</evidence>
<evidence type="ECO:0000313" key="2">
    <source>
        <dbReference type="EnsemblMetazoa" id="BGLB024270-PA"/>
    </source>
</evidence>
<feature type="compositionally biased region" description="Basic and acidic residues" evidence="1">
    <location>
        <begin position="244"/>
        <end position="253"/>
    </location>
</feature>
<dbReference type="KEGG" id="bgt:106063267"/>
<dbReference type="EnsemblMetazoa" id="BGLB024270-RA">
    <property type="protein sequence ID" value="BGLB024270-PA"/>
    <property type="gene ID" value="BGLB024270"/>
</dbReference>
<sequence>MWKMSMNVNNQNSGQYFSVSMEVSLQVEEKEMDNRQAASVAPPTLHADLAFNIGQRTVDTIKHVVQPGNPCTNPGRDAAMPSVDVGQAQHKIPPAQRLPEGNRCAFAKKSGPWSQECLAKQEEDVSSSSSDSDDERYDLAERYDVVDSGDERYDVVDSGDERYDVVQEDPAALGTDKNGQAAGMKRNDAAVTPSVQAGQLRNIRQAPHIYAENRGALANGPGPWSAEYLDKQREDVSTSSSDSGDERYDLVGL</sequence>
<reference evidence="2" key="1">
    <citation type="submission" date="2020-05" db="UniProtKB">
        <authorList>
            <consortium name="EnsemblMetazoa"/>
        </authorList>
    </citation>
    <scope>IDENTIFICATION</scope>
    <source>
        <strain evidence="2">BB02</strain>
    </source>
</reference>
<dbReference type="VEuPathDB" id="VectorBase:BGLB024270"/>
<dbReference type="RefSeq" id="XP_013077036.2">
    <property type="nucleotide sequence ID" value="XM_013221582.2"/>
</dbReference>
<dbReference type="AlphaFoldDB" id="A0A2C9KW62"/>
<gene>
    <name evidence="2" type="primary">106063267</name>
</gene>
<dbReference type="OrthoDB" id="10328424at2759"/>
<protein>
    <submittedName>
        <fullName evidence="2">Uncharacterized protein</fullName>
    </submittedName>
</protein>
<accession>A0A2C9KW62</accession>
<feature type="region of interest" description="Disordered" evidence="1">
    <location>
        <begin position="212"/>
        <end position="253"/>
    </location>
</feature>